<evidence type="ECO:0000313" key="1">
    <source>
        <dbReference type="EMBL" id="KKL05954.1"/>
    </source>
</evidence>
<name>A0A0F9A8Q8_9ZZZZ</name>
<comment type="caution">
    <text evidence="1">The sequence shown here is derived from an EMBL/GenBank/DDBJ whole genome shotgun (WGS) entry which is preliminary data.</text>
</comment>
<organism evidence="1">
    <name type="scientific">marine sediment metagenome</name>
    <dbReference type="NCBI Taxonomy" id="412755"/>
    <lineage>
        <taxon>unclassified sequences</taxon>
        <taxon>metagenomes</taxon>
        <taxon>ecological metagenomes</taxon>
    </lineage>
</organism>
<evidence type="ECO:0008006" key="2">
    <source>
        <dbReference type="Google" id="ProtNLM"/>
    </source>
</evidence>
<accession>A0A0F9A8Q8</accession>
<proteinExistence type="predicted"/>
<feature type="non-terminal residue" evidence="1">
    <location>
        <position position="85"/>
    </location>
</feature>
<sequence>MVQLRILSPQPGPQELFLDCQAYECLYGGAAGGGKTWGLIADAMACGVDGTPGYHAIILRRTTPELRQPGGVIDQSRDIMGAWAE</sequence>
<dbReference type="EMBL" id="LAZR01043909">
    <property type="protein sequence ID" value="KKL05954.1"/>
    <property type="molecule type" value="Genomic_DNA"/>
</dbReference>
<reference evidence="1" key="1">
    <citation type="journal article" date="2015" name="Nature">
        <title>Complex archaea that bridge the gap between prokaryotes and eukaryotes.</title>
        <authorList>
            <person name="Spang A."/>
            <person name="Saw J.H."/>
            <person name="Jorgensen S.L."/>
            <person name="Zaremba-Niedzwiedzka K."/>
            <person name="Martijn J."/>
            <person name="Lind A.E."/>
            <person name="van Eijk R."/>
            <person name="Schleper C."/>
            <person name="Guy L."/>
            <person name="Ettema T.J."/>
        </authorList>
    </citation>
    <scope>NUCLEOTIDE SEQUENCE</scope>
</reference>
<protein>
    <recommendedName>
        <fullName evidence="2">Phage terminase large subunit N-terminal domain-containing protein</fullName>
    </recommendedName>
</protein>
<dbReference type="AlphaFoldDB" id="A0A0F9A8Q8"/>
<gene>
    <name evidence="1" type="ORF">LCGC14_2600850</name>
</gene>